<feature type="chain" id="PRO_5045589548" evidence="6">
    <location>
        <begin position="22"/>
        <end position="513"/>
    </location>
</feature>
<dbReference type="InterPro" id="IPR033985">
    <property type="entry name" value="SusD-like_N"/>
</dbReference>
<keyword evidence="5" id="KW-0998">Cell outer membrane</keyword>
<evidence type="ECO:0000256" key="3">
    <source>
        <dbReference type="ARBA" id="ARBA00022729"/>
    </source>
</evidence>
<sequence>MKSKYLCVLVAGLLTATTSCNEMLNPQPVGLQTIDATFTDFAGTLAAVNGAYSTLTSGNLYRGNNDMLYVDYASDDIVNVSKLASSAYSLVDYFELPADNGMTFGLWDGFYRLIYRSNVIINRVPGLTFPVAQSRNSAGTLFKDQFVGEAKFLRAFAYFNLVRLFGDVPLRTDEIKSPTDVNIPRTPAAQVYQQIIDDLKDAAAKLPPTYSGSGAGNERGRASRWAALAMLADVYLTQKNYAEAKTTAAQVITQSGLNLNPKYADNFAARGGQENTAESLFEIQFSNGGQASGTAPLGQNYSFIMGPTNNASGGVVNLAAYRPSDNTNSDNEAGFRGGLIQEYEEGDVRRDVNFGRGQSGDGTQRWLTVKYYVPGSGAVGQANFPVYRLAEVYLIYAEAANESNTVDALAYEYVNRLRRRAFDLPLTTASEKADLKPGLSQAEFRAAIRSERRKELAMENKRWFDLVRYGFDYTNQVLKVDQKRDNFTRDKLLFPIARIETLNNPLLTQNPGY</sequence>
<comment type="similarity">
    <text evidence="2">Belongs to the SusD family.</text>
</comment>
<dbReference type="PROSITE" id="PS51257">
    <property type="entry name" value="PROKAR_LIPOPROTEIN"/>
    <property type="match status" value="1"/>
</dbReference>
<evidence type="ECO:0000256" key="2">
    <source>
        <dbReference type="ARBA" id="ARBA00006275"/>
    </source>
</evidence>
<dbReference type="Pfam" id="PF14322">
    <property type="entry name" value="SusD-like_3"/>
    <property type="match status" value="1"/>
</dbReference>
<comment type="subcellular location">
    <subcellularLocation>
        <location evidence="1">Cell outer membrane</location>
    </subcellularLocation>
</comment>
<feature type="domain" description="SusD-like N-terminal" evidence="8">
    <location>
        <begin position="64"/>
        <end position="236"/>
    </location>
</feature>
<protein>
    <submittedName>
        <fullName evidence="9">RagB/SusD family nutrient uptake outer membrane protein</fullName>
    </submittedName>
</protein>
<gene>
    <name evidence="9" type="ORF">GCM10023189_38670</name>
</gene>
<feature type="signal peptide" evidence="6">
    <location>
        <begin position="1"/>
        <end position="21"/>
    </location>
</feature>
<evidence type="ECO:0000256" key="5">
    <source>
        <dbReference type="ARBA" id="ARBA00023237"/>
    </source>
</evidence>
<evidence type="ECO:0000256" key="4">
    <source>
        <dbReference type="ARBA" id="ARBA00023136"/>
    </source>
</evidence>
<organism evidence="9 10">
    <name type="scientific">Nibrella saemangeumensis</name>
    <dbReference type="NCBI Taxonomy" id="1084526"/>
    <lineage>
        <taxon>Bacteria</taxon>
        <taxon>Pseudomonadati</taxon>
        <taxon>Bacteroidota</taxon>
        <taxon>Cytophagia</taxon>
        <taxon>Cytophagales</taxon>
        <taxon>Spirosomataceae</taxon>
        <taxon>Nibrella</taxon>
    </lineage>
</organism>
<comment type="caution">
    <text evidence="9">The sequence shown here is derived from an EMBL/GenBank/DDBJ whole genome shotgun (WGS) entry which is preliminary data.</text>
</comment>
<evidence type="ECO:0000256" key="1">
    <source>
        <dbReference type="ARBA" id="ARBA00004442"/>
    </source>
</evidence>
<dbReference type="RefSeq" id="WP_345246071.1">
    <property type="nucleotide sequence ID" value="NZ_BAABHD010000068.1"/>
</dbReference>
<dbReference type="Proteomes" id="UP001501175">
    <property type="component" value="Unassembled WGS sequence"/>
</dbReference>
<reference evidence="10" key="1">
    <citation type="journal article" date="2019" name="Int. J. Syst. Evol. Microbiol.">
        <title>The Global Catalogue of Microorganisms (GCM) 10K type strain sequencing project: providing services to taxonomists for standard genome sequencing and annotation.</title>
        <authorList>
            <consortium name="The Broad Institute Genomics Platform"/>
            <consortium name="The Broad Institute Genome Sequencing Center for Infectious Disease"/>
            <person name="Wu L."/>
            <person name="Ma J."/>
        </authorList>
    </citation>
    <scope>NUCLEOTIDE SEQUENCE [LARGE SCALE GENOMIC DNA]</scope>
    <source>
        <strain evidence="10">JCM 17927</strain>
    </source>
</reference>
<proteinExistence type="inferred from homology"/>
<dbReference type="SUPFAM" id="SSF48452">
    <property type="entry name" value="TPR-like"/>
    <property type="match status" value="1"/>
</dbReference>
<keyword evidence="3 6" id="KW-0732">Signal</keyword>
<evidence type="ECO:0000256" key="6">
    <source>
        <dbReference type="SAM" id="SignalP"/>
    </source>
</evidence>
<name>A0ABP8N6L4_9BACT</name>
<dbReference type="InterPro" id="IPR012944">
    <property type="entry name" value="SusD_RagB_dom"/>
</dbReference>
<keyword evidence="10" id="KW-1185">Reference proteome</keyword>
<dbReference type="InterPro" id="IPR011990">
    <property type="entry name" value="TPR-like_helical_dom_sf"/>
</dbReference>
<evidence type="ECO:0000259" key="8">
    <source>
        <dbReference type="Pfam" id="PF14322"/>
    </source>
</evidence>
<keyword evidence="4" id="KW-0472">Membrane</keyword>
<evidence type="ECO:0000259" key="7">
    <source>
        <dbReference type="Pfam" id="PF07980"/>
    </source>
</evidence>
<feature type="domain" description="RagB/SusD" evidence="7">
    <location>
        <begin position="375"/>
        <end position="513"/>
    </location>
</feature>
<accession>A0ABP8N6L4</accession>
<dbReference type="Pfam" id="PF07980">
    <property type="entry name" value="SusD_RagB"/>
    <property type="match status" value="1"/>
</dbReference>
<dbReference type="EMBL" id="BAABHD010000068">
    <property type="protein sequence ID" value="GAA4462236.1"/>
    <property type="molecule type" value="Genomic_DNA"/>
</dbReference>
<dbReference type="Gene3D" id="1.25.40.390">
    <property type="match status" value="1"/>
</dbReference>
<evidence type="ECO:0000313" key="9">
    <source>
        <dbReference type="EMBL" id="GAA4462236.1"/>
    </source>
</evidence>
<dbReference type="CDD" id="cd08977">
    <property type="entry name" value="SusD"/>
    <property type="match status" value="1"/>
</dbReference>
<evidence type="ECO:0000313" key="10">
    <source>
        <dbReference type="Proteomes" id="UP001501175"/>
    </source>
</evidence>